<evidence type="ECO:0000256" key="6">
    <source>
        <dbReference type="SAM" id="MobiDB-lite"/>
    </source>
</evidence>
<keyword evidence="8" id="KW-0238">DNA-binding</keyword>
<dbReference type="PANTHER" id="PTHR46892:SF3">
    <property type="entry name" value="VISUAL SYSTEM HOMEOBOX 2"/>
    <property type="match status" value="1"/>
</dbReference>
<name>A0AAV4C842_9GAST</name>
<comment type="subcellular location">
    <subcellularLocation>
        <location evidence="1">Nucleus</location>
    </subcellularLocation>
</comment>
<evidence type="ECO:0000259" key="7">
    <source>
        <dbReference type="PROSITE" id="PS51496"/>
    </source>
</evidence>
<evidence type="ECO:0000256" key="5">
    <source>
        <dbReference type="ARBA" id="ARBA00023163"/>
    </source>
</evidence>
<evidence type="ECO:0000313" key="8">
    <source>
        <dbReference type="EMBL" id="GFO27511.1"/>
    </source>
</evidence>
<keyword evidence="9" id="KW-1185">Reference proteome</keyword>
<evidence type="ECO:0000256" key="4">
    <source>
        <dbReference type="ARBA" id="ARBA00023015"/>
    </source>
</evidence>
<keyword evidence="8" id="KW-0371">Homeobox</keyword>
<proteinExistence type="inferred from homology"/>
<organism evidence="8 9">
    <name type="scientific">Plakobranchus ocellatus</name>
    <dbReference type="NCBI Taxonomy" id="259542"/>
    <lineage>
        <taxon>Eukaryota</taxon>
        <taxon>Metazoa</taxon>
        <taxon>Spiralia</taxon>
        <taxon>Lophotrochozoa</taxon>
        <taxon>Mollusca</taxon>
        <taxon>Gastropoda</taxon>
        <taxon>Heterobranchia</taxon>
        <taxon>Euthyneura</taxon>
        <taxon>Panpulmonata</taxon>
        <taxon>Sacoglossa</taxon>
        <taxon>Placobranchoidea</taxon>
        <taxon>Plakobranchidae</taxon>
        <taxon>Plakobranchus</taxon>
    </lineage>
</organism>
<reference evidence="8 9" key="1">
    <citation type="journal article" date="2021" name="Elife">
        <title>Chloroplast acquisition without the gene transfer in kleptoplastic sea slugs, Plakobranchus ocellatus.</title>
        <authorList>
            <person name="Maeda T."/>
            <person name="Takahashi S."/>
            <person name="Yoshida T."/>
            <person name="Shimamura S."/>
            <person name="Takaki Y."/>
            <person name="Nagai Y."/>
            <person name="Toyoda A."/>
            <person name="Suzuki Y."/>
            <person name="Arimoto A."/>
            <person name="Ishii H."/>
            <person name="Satoh N."/>
            <person name="Nishiyama T."/>
            <person name="Hasebe M."/>
            <person name="Maruyama T."/>
            <person name="Minagawa J."/>
            <person name="Obokata J."/>
            <person name="Shigenobu S."/>
        </authorList>
    </citation>
    <scope>NUCLEOTIDE SEQUENCE [LARGE SCALE GENOMIC DNA]</scope>
</reference>
<dbReference type="PROSITE" id="PS51496">
    <property type="entry name" value="CVC"/>
    <property type="match status" value="1"/>
</dbReference>
<evidence type="ECO:0000313" key="9">
    <source>
        <dbReference type="Proteomes" id="UP000735302"/>
    </source>
</evidence>
<dbReference type="GO" id="GO:1990837">
    <property type="term" value="F:sequence-specific double-stranded DNA binding"/>
    <property type="evidence" value="ECO:0007669"/>
    <property type="project" value="TreeGrafter"/>
</dbReference>
<dbReference type="GO" id="GO:0006357">
    <property type="term" value="P:regulation of transcription by RNA polymerase II"/>
    <property type="evidence" value="ECO:0007669"/>
    <property type="project" value="TreeGrafter"/>
</dbReference>
<keyword evidence="3" id="KW-0217">Developmental protein</keyword>
<dbReference type="InterPro" id="IPR023339">
    <property type="entry name" value="CVC"/>
</dbReference>
<feature type="region of interest" description="Disordered" evidence="6">
    <location>
        <begin position="507"/>
        <end position="529"/>
    </location>
</feature>
<feature type="compositionally biased region" description="Polar residues" evidence="6">
    <location>
        <begin position="162"/>
        <end position="179"/>
    </location>
</feature>
<dbReference type="EMBL" id="BLXT01005922">
    <property type="protein sequence ID" value="GFO27511.1"/>
    <property type="molecule type" value="Genomic_DNA"/>
</dbReference>
<keyword evidence="5" id="KW-0804">Transcription</keyword>
<comment type="caution">
    <text evidence="8">The sequence shown here is derived from an EMBL/GenBank/DDBJ whole genome shotgun (WGS) entry which is preliminary data.</text>
</comment>
<accession>A0AAV4C842</accession>
<feature type="region of interest" description="Disordered" evidence="6">
    <location>
        <begin position="47"/>
        <end position="75"/>
    </location>
</feature>
<feature type="compositionally biased region" description="Basic and acidic residues" evidence="6">
    <location>
        <begin position="104"/>
        <end position="116"/>
    </location>
</feature>
<feature type="compositionally biased region" description="Basic and acidic residues" evidence="6">
    <location>
        <begin position="199"/>
        <end position="209"/>
    </location>
</feature>
<feature type="region of interest" description="Disordered" evidence="6">
    <location>
        <begin position="98"/>
        <end position="252"/>
    </location>
</feature>
<keyword evidence="4" id="KW-0805">Transcription regulation</keyword>
<evidence type="ECO:0000256" key="1">
    <source>
        <dbReference type="ARBA" id="ARBA00004123"/>
    </source>
</evidence>
<feature type="compositionally biased region" description="Low complexity" evidence="6">
    <location>
        <begin position="517"/>
        <end position="529"/>
    </location>
</feature>
<sequence length="529" mass="57653">MAEYGLYGAMVRHSLPLPETIVKSAKEGVLESSAPWLLSMYRKSIEGEKSPESNISSSINGQADDDTKLRPASACADEEKLGADFRTESIAALRARAQEFSAKQQKEEEQNKEDAFHGGVDAGRMGQFDDIDVTDSDDASSSCASDVEGSVDREGKKRKKMYTSNGRPLSNDCNGSNDEPFQCKSRSEEQNSKMKKRKMFPENDKRENYDGSNDPPHADICSEKQTQGEENSSKFNNKRSKKYRSDGEKQNQIVKYQDRAKLSAVSPSPSATIQSLHKQHESFNVQHPQTIYEREPNEFLNSAQMNGNNKFHQQLDRFTMKMQQLCALSSGELSQGSSNPAKPFMTSPFSSNFLMGFPGNNINSRSFQQHLFQSGFLGPSPFNIIGNKLASLSQTHIPYSFQPHQPVQLSCDDARASPSQKSPPFPVPFGTPPSWGSPFANWLSGSAAQEAIMKSSPFAAAYGFGIPETGQGSAAAAGVAALSGVGEGMFPSRPGSLQHIERRMSGPSTDITLADNPSPLSAPSSVVAL</sequence>
<gene>
    <name evidence="8" type="ORF">PoB_005401600</name>
</gene>
<comment type="similarity">
    <text evidence="2">Belongs to the paired homeobox family.</text>
</comment>
<dbReference type="AlphaFoldDB" id="A0AAV4C842"/>
<dbReference type="GO" id="GO:0005634">
    <property type="term" value="C:nucleus"/>
    <property type="evidence" value="ECO:0007669"/>
    <property type="project" value="UniProtKB-SubCell"/>
</dbReference>
<evidence type="ECO:0000256" key="3">
    <source>
        <dbReference type="ARBA" id="ARBA00022473"/>
    </source>
</evidence>
<feature type="domain" description="CVC" evidence="7">
    <location>
        <begin position="1"/>
        <end position="46"/>
    </location>
</feature>
<protein>
    <submittedName>
        <fullName evidence="8">Visual system homeobox 2-like</fullName>
    </submittedName>
</protein>
<feature type="compositionally biased region" description="Polar residues" evidence="6">
    <location>
        <begin position="52"/>
        <end position="61"/>
    </location>
</feature>
<feature type="compositionally biased region" description="Acidic residues" evidence="6">
    <location>
        <begin position="129"/>
        <end position="138"/>
    </location>
</feature>
<dbReference type="InterPro" id="IPR052294">
    <property type="entry name" value="VSX_homeobox_regulators"/>
</dbReference>
<evidence type="ECO:0000256" key="2">
    <source>
        <dbReference type="ARBA" id="ARBA00005733"/>
    </source>
</evidence>
<dbReference type="PANTHER" id="PTHR46892">
    <property type="entry name" value="VISUAL SYSTEM HOMEOBOX 2"/>
    <property type="match status" value="1"/>
</dbReference>
<dbReference type="Proteomes" id="UP000735302">
    <property type="component" value="Unassembled WGS sequence"/>
</dbReference>